<reference evidence="3" key="3">
    <citation type="submission" date="2020-04" db="EMBL/GenBank/DDBJ databases">
        <authorList>
            <person name="Diaz Viraque F."/>
        </authorList>
    </citation>
    <scope>NUCLEOTIDE SEQUENCE</scope>
    <source>
        <strain evidence="3">Berenice</strain>
    </source>
</reference>
<reference evidence="4 5" key="1">
    <citation type="journal article" date="2018" name="Microb. Genom.">
        <title>Expanding an expanded genome: long-read sequencing of Trypanosoma cruzi.</title>
        <authorList>
            <person name="Berna L."/>
            <person name="Rodriguez M."/>
            <person name="Chiribao M.L."/>
            <person name="Parodi-Talice A."/>
            <person name="Pita S."/>
            <person name="Rijo G."/>
            <person name="Alvarez-Valin F."/>
            <person name="Robello C."/>
        </authorList>
    </citation>
    <scope>NUCLEOTIDE SEQUENCE [LARGE SCALE GENOMIC DNA]</scope>
    <source>
        <strain evidence="4 5">TCC</strain>
    </source>
</reference>
<organism evidence="4 5">
    <name type="scientific">Trypanosoma cruzi</name>
    <dbReference type="NCBI Taxonomy" id="5693"/>
    <lineage>
        <taxon>Eukaryota</taxon>
        <taxon>Discoba</taxon>
        <taxon>Euglenozoa</taxon>
        <taxon>Kinetoplastea</taxon>
        <taxon>Metakinetoplastina</taxon>
        <taxon>Trypanosomatida</taxon>
        <taxon>Trypanosomatidae</taxon>
        <taxon>Trypanosoma</taxon>
        <taxon>Schizotrypanum</taxon>
    </lineage>
</organism>
<evidence type="ECO:0000313" key="6">
    <source>
        <dbReference type="Proteomes" id="UP000583944"/>
    </source>
</evidence>
<dbReference type="VEuPathDB" id="TriTrypDB:TcCLB.504045.80"/>
<gene>
    <name evidence="4" type="ORF">C3747_20g41</name>
    <name evidence="3" type="ORF">ECC02_002231</name>
</gene>
<feature type="domain" description="DNA/pantothenate metabolism flavoprotein C-terminal" evidence="2">
    <location>
        <begin position="45"/>
        <end position="94"/>
    </location>
</feature>
<dbReference type="VEuPathDB" id="TriTrypDB:TcCL_NonESM11239"/>
<evidence type="ECO:0000256" key="1">
    <source>
        <dbReference type="ARBA" id="ARBA00005703"/>
    </source>
</evidence>
<dbReference type="VEuPathDB" id="TriTrypDB:ECC02_002231"/>
<dbReference type="VEuPathDB" id="TriTrypDB:C3747_20g41"/>
<dbReference type="Pfam" id="PF04127">
    <property type="entry name" value="DFP"/>
    <property type="match status" value="2"/>
</dbReference>
<dbReference type="VEuPathDB" id="TriTrypDB:TcG_03651"/>
<dbReference type="EMBL" id="JABDHM010000011">
    <property type="protein sequence ID" value="KAF5224592.1"/>
    <property type="molecule type" value="Genomic_DNA"/>
</dbReference>
<dbReference type="InterPro" id="IPR007085">
    <property type="entry name" value="DNA/pantothenate-metab_flavo_C"/>
</dbReference>
<comment type="similarity">
    <text evidence="1">Belongs to the PPC synthetase family.</text>
</comment>
<reference evidence="3 6" key="2">
    <citation type="journal article" date="2019" name="Genome Biol. Evol.">
        <title>Nanopore Sequencing Significantly Improves Genome Assembly of the Protozoan Parasite Trypanosoma cruzi.</title>
        <authorList>
            <person name="Diaz-Viraque F."/>
            <person name="Pita S."/>
            <person name="Greif G."/>
            <person name="de Souza R.C.M."/>
            <person name="Iraola G."/>
            <person name="Robello C."/>
        </authorList>
    </citation>
    <scope>NUCLEOTIDE SEQUENCE [LARGE SCALE GENOMIC DNA]</scope>
    <source>
        <strain evidence="3 6">Berenice</strain>
    </source>
</reference>
<evidence type="ECO:0000313" key="3">
    <source>
        <dbReference type="EMBL" id="KAF5224592.1"/>
    </source>
</evidence>
<accession>A0A2V2X805</accession>
<dbReference type="VEuPathDB" id="TriTrypDB:TCDM_03980"/>
<dbReference type="AlphaFoldDB" id="A0A2V2X805"/>
<comment type="caution">
    <text evidence="4">The sequence shown here is derived from an EMBL/GenBank/DDBJ whole genome shotgun (WGS) entry which is preliminary data.</text>
</comment>
<evidence type="ECO:0000259" key="2">
    <source>
        <dbReference type="Pfam" id="PF04127"/>
    </source>
</evidence>
<protein>
    <recommendedName>
        <fullName evidence="2">DNA/pantothenate metabolism flavoprotein C-terminal domain-containing protein</fullName>
    </recommendedName>
</protein>
<dbReference type="VEuPathDB" id="TriTrypDB:TcBrA4_0082430"/>
<dbReference type="Proteomes" id="UP000583944">
    <property type="component" value="Unassembled WGS sequence"/>
</dbReference>
<dbReference type="InterPro" id="IPR035929">
    <property type="entry name" value="CoaB-like_sf"/>
</dbReference>
<evidence type="ECO:0000313" key="5">
    <source>
        <dbReference type="Proteomes" id="UP000246078"/>
    </source>
</evidence>
<dbReference type="VEuPathDB" id="TriTrypDB:BCY84_13560"/>
<dbReference type="VEuPathDB" id="TriTrypDB:Tc_MARK_5080"/>
<dbReference type="SUPFAM" id="SSF102645">
    <property type="entry name" value="CoaB-like"/>
    <property type="match status" value="1"/>
</dbReference>
<feature type="domain" description="DNA/pantothenate metabolism flavoprotein C-terminal" evidence="2">
    <location>
        <begin position="172"/>
        <end position="280"/>
    </location>
</feature>
<dbReference type="OMA" id="LERYQHH"/>
<name>A0A2V2X805_TRYCR</name>
<dbReference type="SMR" id="A0A2V2X805"/>
<dbReference type="GO" id="GO:0003824">
    <property type="term" value="F:catalytic activity"/>
    <property type="evidence" value="ECO:0007669"/>
    <property type="project" value="UniProtKB-ARBA"/>
</dbReference>
<dbReference type="GO" id="GO:0015937">
    <property type="term" value="P:coenzyme A biosynthetic process"/>
    <property type="evidence" value="ECO:0007669"/>
    <property type="project" value="UniProtKB-ARBA"/>
</dbReference>
<dbReference type="VEuPathDB" id="TriTrypDB:TCSYLVIO_006377"/>
<dbReference type="EMBL" id="PRFC01000020">
    <property type="protein sequence ID" value="PWV16966.1"/>
    <property type="molecule type" value="Genomic_DNA"/>
</dbReference>
<dbReference type="OrthoDB" id="70224at2759"/>
<dbReference type="Gene3D" id="3.40.50.10300">
    <property type="entry name" value="CoaB-like"/>
    <property type="match status" value="1"/>
</dbReference>
<sequence>MSGENLSRFLMENMTTASMAKLQQWSTKLLEFAHYVSEKPCKGMALVTSGGTAVPIEVNSVRYLSNFSSGGRGAGMVEALLQRGWACVFLYHEHSSRPFRRNLDHLSTEQLFAELAAPVRSPNIVAAMQAYERLGDRILYVPFNTVTEYLFLLQLLSEAMSHRAECLKSLPMMLIAAAAVSDYFIPLSRMSTHKISGGDGLHVHFENVPKALDFISERWHLSSATVPRYLITFKLETEEETLKKKALQNLFKYKCDAVVANMLQNYRERVVLYWKREEHQPVPLLRPEVGSFEALIVDAFLERIEKEMSKNAESIQ</sequence>
<dbReference type="Proteomes" id="UP000246078">
    <property type="component" value="Unassembled WGS sequence"/>
</dbReference>
<evidence type="ECO:0000313" key="4">
    <source>
        <dbReference type="EMBL" id="PWV16966.1"/>
    </source>
</evidence>
<proteinExistence type="inferred from homology"/>